<dbReference type="RefSeq" id="WP_115857601.1">
    <property type="nucleotide sequence ID" value="NZ_QTSU01000001.1"/>
</dbReference>
<accession>A0A371K2K6</accession>
<organism evidence="1 2">
    <name type="scientific">Lysobacter silvisoli</name>
    <dbReference type="NCBI Taxonomy" id="2293254"/>
    <lineage>
        <taxon>Bacteria</taxon>
        <taxon>Pseudomonadati</taxon>
        <taxon>Pseudomonadota</taxon>
        <taxon>Gammaproteobacteria</taxon>
        <taxon>Lysobacterales</taxon>
        <taxon>Lysobacteraceae</taxon>
        <taxon>Lysobacter</taxon>
    </lineage>
</organism>
<evidence type="ECO:0000313" key="2">
    <source>
        <dbReference type="Proteomes" id="UP000264492"/>
    </source>
</evidence>
<dbReference type="Proteomes" id="UP000264492">
    <property type="component" value="Unassembled WGS sequence"/>
</dbReference>
<keyword evidence="2" id="KW-1185">Reference proteome</keyword>
<dbReference type="AlphaFoldDB" id="A0A371K2K6"/>
<dbReference type="EMBL" id="QTSU01000001">
    <property type="protein sequence ID" value="RDZ28159.1"/>
    <property type="molecule type" value="Genomic_DNA"/>
</dbReference>
<sequence>MGESLLDKHAPATEHDERIAAILAAGVAASLSPVGTQPELAARAVRIYREVLGKLRSDYA</sequence>
<protein>
    <submittedName>
        <fullName evidence="1">Uncharacterized protein</fullName>
    </submittedName>
</protein>
<proteinExistence type="predicted"/>
<comment type="caution">
    <text evidence="1">The sequence shown here is derived from an EMBL/GenBank/DDBJ whole genome shotgun (WGS) entry which is preliminary data.</text>
</comment>
<name>A0A371K2K6_9GAMM</name>
<reference evidence="1 2" key="1">
    <citation type="submission" date="2018-08" db="EMBL/GenBank/DDBJ databases">
        <title>Lysobacter sp. zong2l5, whole genome shotgun sequence.</title>
        <authorList>
            <person name="Zhang X."/>
            <person name="Feng G."/>
            <person name="Zhu H."/>
        </authorList>
    </citation>
    <scope>NUCLEOTIDE SEQUENCE [LARGE SCALE GENOMIC DNA]</scope>
    <source>
        <strain evidence="2">zong2l5</strain>
    </source>
</reference>
<evidence type="ECO:0000313" key="1">
    <source>
        <dbReference type="EMBL" id="RDZ28159.1"/>
    </source>
</evidence>
<gene>
    <name evidence="1" type="ORF">DX914_03170</name>
</gene>